<evidence type="ECO:0000256" key="8">
    <source>
        <dbReference type="ARBA" id="ARBA00022553"/>
    </source>
</evidence>
<dbReference type="VEuPathDB" id="VectorBase:ISCP_014532"/>
<dbReference type="GeneID" id="8052113"/>
<dbReference type="EMBL" id="GHJT01005252">
    <property type="protein sequence ID" value="MOY39223.1"/>
    <property type="molecule type" value="Transcribed_RNA"/>
</dbReference>
<keyword evidence="9" id="KW-0493">Microtubule</keyword>
<dbReference type="Pfam" id="PF07719">
    <property type="entry name" value="TPR_2"/>
    <property type="match status" value="1"/>
</dbReference>
<evidence type="ECO:0000256" key="20">
    <source>
        <dbReference type="SAM" id="MobiDB-lite"/>
    </source>
</evidence>
<dbReference type="InterPro" id="IPR001179">
    <property type="entry name" value="PPIase_FKBP_dom"/>
</dbReference>
<dbReference type="GO" id="GO:0005829">
    <property type="term" value="C:cytosol"/>
    <property type="evidence" value="ECO:0007669"/>
    <property type="project" value="UniProtKB-SubCell"/>
</dbReference>
<keyword evidence="10" id="KW-0677">Repeat</keyword>
<dbReference type="FunFam" id="3.10.50.40:FF:000013">
    <property type="entry name" value="Peptidylprolyl isomerase"/>
    <property type="match status" value="1"/>
</dbReference>
<protein>
    <recommendedName>
        <fullName evidence="18">peptidylprolyl isomerase</fullName>
        <ecNumber evidence="18">5.2.1.8</ecNumber>
    </recommendedName>
</protein>
<dbReference type="FunFam" id="1.25.40.10:FF:000008">
    <property type="entry name" value="Peptidylprolyl isomerase"/>
    <property type="match status" value="1"/>
</dbReference>
<dbReference type="SUPFAM" id="SSF54534">
    <property type="entry name" value="FKBP-like"/>
    <property type="match status" value="2"/>
</dbReference>
<feature type="domain" description="PPIase FKBP-type" evidence="21">
    <location>
        <begin position="169"/>
        <end position="255"/>
    </location>
</feature>
<evidence type="ECO:0000256" key="18">
    <source>
        <dbReference type="PROSITE-ProRule" id="PRU00277"/>
    </source>
</evidence>
<name>A0A4D5RPP6_IXOSC</name>
<evidence type="ECO:0000256" key="15">
    <source>
        <dbReference type="ARBA" id="ARBA00023212"/>
    </source>
</evidence>
<evidence type="ECO:0000256" key="7">
    <source>
        <dbReference type="ARBA" id="ARBA00022490"/>
    </source>
</evidence>
<dbReference type="InterPro" id="IPR050754">
    <property type="entry name" value="FKBP4/5/8-like"/>
</dbReference>
<dbReference type="Gene3D" id="1.25.40.10">
    <property type="entry name" value="Tetratricopeptide repeat domain"/>
    <property type="match status" value="1"/>
</dbReference>
<feature type="region of interest" description="Disordered" evidence="20">
    <location>
        <begin position="1"/>
        <end position="32"/>
    </location>
</feature>
<keyword evidence="16 18" id="KW-0413">Isomerase</keyword>
<keyword evidence="14" id="KW-0496">Mitochondrion</keyword>
<dbReference type="SMART" id="SM00028">
    <property type="entry name" value="TPR"/>
    <property type="match status" value="3"/>
</dbReference>
<dbReference type="PANTHER" id="PTHR46512">
    <property type="entry name" value="PEPTIDYLPROLYL ISOMERASE"/>
    <property type="match status" value="1"/>
</dbReference>
<evidence type="ECO:0000256" key="12">
    <source>
        <dbReference type="ARBA" id="ARBA00022990"/>
    </source>
</evidence>
<dbReference type="PANTHER" id="PTHR46512:SF9">
    <property type="entry name" value="PEPTIDYLPROLYL ISOMERASE"/>
    <property type="match status" value="1"/>
</dbReference>
<dbReference type="EC" id="5.2.1.8" evidence="18"/>
<evidence type="ECO:0000259" key="21">
    <source>
        <dbReference type="PROSITE" id="PS50059"/>
    </source>
</evidence>
<dbReference type="VEuPathDB" id="VectorBase:ISCW006566"/>
<dbReference type="VEuPathDB" id="VectorBase:ISCI001040"/>
<dbReference type="CTD" id="47762"/>
<keyword evidence="15" id="KW-0206">Cytoskeleton</keyword>
<feature type="domain" description="PPIase FKBP-type" evidence="21">
    <location>
        <begin position="52"/>
        <end position="140"/>
    </location>
</feature>
<dbReference type="PROSITE" id="PS50059">
    <property type="entry name" value="FKBP_PPIASE"/>
    <property type="match status" value="2"/>
</dbReference>
<dbReference type="InterPro" id="IPR013105">
    <property type="entry name" value="TPR_2"/>
</dbReference>
<dbReference type="GO" id="GO:0005874">
    <property type="term" value="C:microtubule"/>
    <property type="evidence" value="ECO:0007669"/>
    <property type="project" value="UniProtKB-KW"/>
</dbReference>
<dbReference type="InterPro" id="IPR046357">
    <property type="entry name" value="PPIase_dom_sf"/>
</dbReference>
<sequence length="480" mass="53159">MTEGDEQKPTAPTGDQTPAANPNAVDISPKQDGGVLKEIIKPGVGEDTPQESNTVYVHYTGKLLDGTVFDSSRTRGEKFEFVLGKGNVIKAWDIGVATMKKGEVAILTCSSEYAYGKRGSPPKIPADATLIFEVELFDWKLEDISPDSDGSIQRKIITAGELYTTPKTHAEVKVHLLGRHEGRVFEDRELSFVIGEGSEHGVVRGVETGLQKFKKGEKSLLRIAPSFAFGAEGSSQLGVPPNANVEYEVTLKSFENAKESWEMDTDEKIEQADLAKNKGTLFLKAEKYQLALDKYKRAVDLLEHEDTLEGEKKARRDAVMLANYLNVSLCHLRLKDTMEVIKACNKALELDPRSEKALFRRGQAHMTNKDFDEARSDFEQVLQIDANNKAAKNQLTVCAAKQKEQLQRERQMYKNMFERMAAKDAPKTSPAVIKPPSSEEPLEPGVWNKSSEENNQEPSSPEESKTAEAEVPPESVPTSA</sequence>
<dbReference type="Gene3D" id="3.10.50.40">
    <property type="match status" value="2"/>
</dbReference>
<dbReference type="KEGG" id="isc:8052113"/>
<comment type="subcellular location">
    <subcellularLocation>
        <location evidence="4">Cytoplasm</location>
        <location evidence="4">Cytoskeleton</location>
    </subcellularLocation>
    <subcellularLocation>
        <location evidence="5">Cytoplasm</location>
        <location evidence="5">Cytosol</location>
    </subcellularLocation>
    <subcellularLocation>
        <location evidence="3">Mitochondrion</location>
    </subcellularLocation>
    <subcellularLocation>
        <location evidence="2">Nucleus</location>
    </subcellularLocation>
</comment>
<reference evidence="22" key="1">
    <citation type="submission" date="2019-04" db="EMBL/GenBank/DDBJ databases">
        <title>An insight into the mialome of Ixodes scapularis.</title>
        <authorList>
            <person name="Ribeiro J.M."/>
            <person name="Mather T.N."/>
            <person name="Karim S."/>
        </authorList>
    </citation>
    <scope>NUCLEOTIDE SEQUENCE</scope>
</reference>
<evidence type="ECO:0000256" key="1">
    <source>
        <dbReference type="ARBA" id="ARBA00000971"/>
    </source>
</evidence>
<dbReference type="InterPro" id="IPR019734">
    <property type="entry name" value="TPR_rpt"/>
</dbReference>
<evidence type="ECO:0000256" key="4">
    <source>
        <dbReference type="ARBA" id="ARBA00004245"/>
    </source>
</evidence>
<evidence type="ECO:0000256" key="11">
    <source>
        <dbReference type="ARBA" id="ARBA00022803"/>
    </source>
</evidence>
<dbReference type="OMA" id="FGAEGNE"/>
<keyword evidence="11 19" id="KW-0802">TPR repeat</keyword>
<dbReference type="VEuPathDB" id="VectorBase:ISCW001040"/>
<feature type="repeat" description="TPR" evidence="19">
    <location>
        <begin position="355"/>
        <end position="388"/>
    </location>
</feature>
<dbReference type="RefSeq" id="XP_029829466.2">
    <property type="nucleotide sequence ID" value="XM_029973606.3"/>
</dbReference>
<evidence type="ECO:0000256" key="6">
    <source>
        <dbReference type="ARBA" id="ARBA00022481"/>
    </source>
</evidence>
<dbReference type="OrthoDB" id="433738at2759"/>
<dbReference type="PROSITE" id="PS50005">
    <property type="entry name" value="TPR"/>
    <property type="match status" value="2"/>
</dbReference>
<dbReference type="GO" id="GO:0003755">
    <property type="term" value="F:peptidyl-prolyl cis-trans isomerase activity"/>
    <property type="evidence" value="ECO:0007669"/>
    <property type="project" value="UniProtKB-KW"/>
</dbReference>
<dbReference type="Pfam" id="PF00254">
    <property type="entry name" value="FKBP_C"/>
    <property type="match status" value="2"/>
</dbReference>
<dbReference type="AlphaFoldDB" id="A0A4D5RPP6"/>
<accession>A0A4D5RPP6</accession>
<keyword evidence="8" id="KW-0597">Phosphoprotein</keyword>
<comment type="catalytic activity">
    <reaction evidence="1 18">
        <text>[protein]-peptidylproline (omega=180) = [protein]-peptidylproline (omega=0)</text>
        <dbReference type="Rhea" id="RHEA:16237"/>
        <dbReference type="Rhea" id="RHEA-COMP:10747"/>
        <dbReference type="Rhea" id="RHEA-COMP:10748"/>
        <dbReference type="ChEBI" id="CHEBI:83833"/>
        <dbReference type="ChEBI" id="CHEBI:83834"/>
        <dbReference type="EC" id="5.2.1.8"/>
    </reaction>
</comment>
<dbReference type="VEuPathDB" id="VectorBase:ISCI006566"/>
<evidence type="ECO:0000256" key="3">
    <source>
        <dbReference type="ARBA" id="ARBA00004173"/>
    </source>
</evidence>
<dbReference type="InterPro" id="IPR011990">
    <property type="entry name" value="TPR-like_helical_dom_sf"/>
</dbReference>
<evidence type="ECO:0000256" key="19">
    <source>
        <dbReference type="PROSITE-ProRule" id="PRU00339"/>
    </source>
</evidence>
<evidence type="ECO:0000256" key="14">
    <source>
        <dbReference type="ARBA" id="ARBA00023128"/>
    </source>
</evidence>
<evidence type="ECO:0000256" key="10">
    <source>
        <dbReference type="ARBA" id="ARBA00022737"/>
    </source>
</evidence>
<evidence type="ECO:0000256" key="16">
    <source>
        <dbReference type="ARBA" id="ARBA00023235"/>
    </source>
</evidence>
<evidence type="ECO:0000313" key="22">
    <source>
        <dbReference type="EMBL" id="MOY39223.1"/>
    </source>
</evidence>
<evidence type="ECO:0000256" key="5">
    <source>
        <dbReference type="ARBA" id="ARBA00004514"/>
    </source>
</evidence>
<feature type="repeat" description="TPR" evidence="19">
    <location>
        <begin position="272"/>
        <end position="305"/>
    </location>
</feature>
<dbReference type="GO" id="GO:0005634">
    <property type="term" value="C:nucleus"/>
    <property type="evidence" value="ECO:0007669"/>
    <property type="project" value="UniProtKB-SubCell"/>
</dbReference>
<evidence type="ECO:0000256" key="13">
    <source>
        <dbReference type="ARBA" id="ARBA00023110"/>
    </source>
</evidence>
<evidence type="ECO:0000256" key="2">
    <source>
        <dbReference type="ARBA" id="ARBA00004123"/>
    </source>
</evidence>
<keyword evidence="17" id="KW-0539">Nucleus</keyword>
<keyword evidence="13 18" id="KW-0697">Rotamase</keyword>
<feature type="region of interest" description="Disordered" evidence="20">
    <location>
        <begin position="421"/>
        <end position="480"/>
    </location>
</feature>
<keyword evidence="7" id="KW-0963">Cytoplasm</keyword>
<dbReference type="GO" id="GO:0005739">
    <property type="term" value="C:mitochondrion"/>
    <property type="evidence" value="ECO:0007669"/>
    <property type="project" value="UniProtKB-SubCell"/>
</dbReference>
<organism evidence="22">
    <name type="scientific">Ixodes scapularis</name>
    <name type="common">Black-legged tick</name>
    <name type="synonym">Deer tick</name>
    <dbReference type="NCBI Taxonomy" id="6945"/>
    <lineage>
        <taxon>Eukaryota</taxon>
        <taxon>Metazoa</taxon>
        <taxon>Ecdysozoa</taxon>
        <taxon>Arthropoda</taxon>
        <taxon>Chelicerata</taxon>
        <taxon>Arachnida</taxon>
        <taxon>Acari</taxon>
        <taxon>Parasitiformes</taxon>
        <taxon>Ixodida</taxon>
        <taxon>Ixodoidea</taxon>
        <taxon>Ixodidae</taxon>
        <taxon>Ixodinae</taxon>
        <taxon>Ixodes</taxon>
    </lineage>
</organism>
<evidence type="ECO:0000256" key="9">
    <source>
        <dbReference type="ARBA" id="ARBA00022701"/>
    </source>
</evidence>
<keyword evidence="6" id="KW-0488">Methylation</keyword>
<evidence type="ECO:0000256" key="17">
    <source>
        <dbReference type="ARBA" id="ARBA00023242"/>
    </source>
</evidence>
<proteinExistence type="predicted"/>
<keyword evidence="12" id="KW-0007">Acetylation</keyword>
<dbReference type="SUPFAM" id="SSF48452">
    <property type="entry name" value="TPR-like"/>
    <property type="match status" value="1"/>
</dbReference>
<dbReference type="FunFam" id="3.10.50.40:FF:000006">
    <property type="entry name" value="Peptidyl-prolyl cis-trans isomerase"/>
    <property type="match status" value="1"/>
</dbReference>
<feature type="non-terminal residue" evidence="22">
    <location>
        <position position="480"/>
    </location>
</feature>